<dbReference type="EMBL" id="SJSL01000002">
    <property type="protein sequence ID" value="TCD01371.1"/>
    <property type="molecule type" value="Genomic_DNA"/>
</dbReference>
<dbReference type="AlphaFoldDB" id="A0A4R0NKV2"/>
<keyword evidence="5" id="KW-0732">Signal</keyword>
<dbReference type="OrthoDB" id="2827525at2"/>
<gene>
    <name evidence="7" type="ORF">EZ437_11530</name>
</gene>
<evidence type="ECO:0000256" key="4">
    <source>
        <dbReference type="PROSITE-ProRule" id="PRU00433"/>
    </source>
</evidence>
<reference evidence="7 8" key="1">
    <citation type="submission" date="2019-02" db="EMBL/GenBank/DDBJ databases">
        <title>Pedobacter sp. RP-1-14 sp. nov., isolated from Arctic soil.</title>
        <authorList>
            <person name="Dahal R.H."/>
        </authorList>
    </citation>
    <scope>NUCLEOTIDE SEQUENCE [LARGE SCALE GENOMIC DNA]</scope>
    <source>
        <strain evidence="7 8">RP-1-14</strain>
    </source>
</reference>
<dbReference type="PROSITE" id="PS51007">
    <property type="entry name" value="CYTC"/>
    <property type="match status" value="1"/>
</dbReference>
<evidence type="ECO:0000313" key="7">
    <source>
        <dbReference type="EMBL" id="TCD01371.1"/>
    </source>
</evidence>
<evidence type="ECO:0000256" key="3">
    <source>
        <dbReference type="ARBA" id="ARBA00023004"/>
    </source>
</evidence>
<evidence type="ECO:0000256" key="2">
    <source>
        <dbReference type="ARBA" id="ARBA00022723"/>
    </source>
</evidence>
<organism evidence="7 8">
    <name type="scientific">Pedobacter psychroterrae</name>
    <dbReference type="NCBI Taxonomy" id="2530453"/>
    <lineage>
        <taxon>Bacteria</taxon>
        <taxon>Pseudomonadati</taxon>
        <taxon>Bacteroidota</taxon>
        <taxon>Sphingobacteriia</taxon>
        <taxon>Sphingobacteriales</taxon>
        <taxon>Sphingobacteriaceae</taxon>
        <taxon>Pedobacter</taxon>
    </lineage>
</organism>
<dbReference type="InterPro" id="IPR036909">
    <property type="entry name" value="Cyt_c-like_dom_sf"/>
</dbReference>
<dbReference type="SUPFAM" id="SSF46626">
    <property type="entry name" value="Cytochrome c"/>
    <property type="match status" value="1"/>
</dbReference>
<keyword evidence="2 4" id="KW-0479">Metal-binding</keyword>
<dbReference type="InterPro" id="IPR012938">
    <property type="entry name" value="Glc/Sorbosone_DH"/>
</dbReference>
<evidence type="ECO:0000256" key="1">
    <source>
        <dbReference type="ARBA" id="ARBA00022617"/>
    </source>
</evidence>
<dbReference type="GO" id="GO:0046872">
    <property type="term" value="F:metal ion binding"/>
    <property type="evidence" value="ECO:0007669"/>
    <property type="project" value="UniProtKB-KW"/>
</dbReference>
<evidence type="ECO:0000313" key="8">
    <source>
        <dbReference type="Proteomes" id="UP000293347"/>
    </source>
</evidence>
<feature type="domain" description="Cytochrome c" evidence="6">
    <location>
        <begin position="46"/>
        <end position="137"/>
    </location>
</feature>
<keyword evidence="8" id="KW-1185">Reference proteome</keyword>
<name>A0A4R0NKV2_9SPHI</name>
<dbReference type="RefSeq" id="WP_131596129.1">
    <property type="nucleotide sequence ID" value="NZ_SJSL01000002.1"/>
</dbReference>
<dbReference type="InterPro" id="IPR011042">
    <property type="entry name" value="6-blade_b-propeller_TolB-like"/>
</dbReference>
<evidence type="ECO:0000256" key="5">
    <source>
        <dbReference type="SAM" id="SignalP"/>
    </source>
</evidence>
<dbReference type="GO" id="GO:0020037">
    <property type="term" value="F:heme binding"/>
    <property type="evidence" value="ECO:0007669"/>
    <property type="project" value="InterPro"/>
</dbReference>
<dbReference type="Proteomes" id="UP000293347">
    <property type="component" value="Unassembled WGS sequence"/>
</dbReference>
<dbReference type="PANTHER" id="PTHR19328:SF13">
    <property type="entry name" value="HIPL1 PROTEIN"/>
    <property type="match status" value="1"/>
</dbReference>
<dbReference type="PANTHER" id="PTHR19328">
    <property type="entry name" value="HEDGEHOG-INTERACTING PROTEIN"/>
    <property type="match status" value="1"/>
</dbReference>
<dbReference type="SUPFAM" id="SSF50952">
    <property type="entry name" value="Soluble quinoprotein glucose dehydrogenase"/>
    <property type="match status" value="1"/>
</dbReference>
<dbReference type="GO" id="GO:0009055">
    <property type="term" value="F:electron transfer activity"/>
    <property type="evidence" value="ECO:0007669"/>
    <property type="project" value="InterPro"/>
</dbReference>
<dbReference type="Gene3D" id="2.120.10.30">
    <property type="entry name" value="TolB, C-terminal domain"/>
    <property type="match status" value="1"/>
</dbReference>
<dbReference type="InterPro" id="IPR011041">
    <property type="entry name" value="Quinoprot_gluc/sorb_DH_b-prop"/>
</dbReference>
<keyword evidence="1 4" id="KW-0349">Heme</keyword>
<evidence type="ECO:0000259" key="6">
    <source>
        <dbReference type="PROSITE" id="PS51007"/>
    </source>
</evidence>
<dbReference type="Gene3D" id="1.10.760.10">
    <property type="entry name" value="Cytochrome c-like domain"/>
    <property type="match status" value="1"/>
</dbReference>
<dbReference type="InterPro" id="IPR009056">
    <property type="entry name" value="Cyt_c-like_dom"/>
</dbReference>
<dbReference type="Pfam" id="PF00034">
    <property type="entry name" value="Cytochrom_C"/>
    <property type="match status" value="1"/>
</dbReference>
<protein>
    <submittedName>
        <fullName evidence="7">C-type cytochrome</fullName>
    </submittedName>
</protein>
<accession>A0A4R0NKV2</accession>
<feature type="chain" id="PRO_5020612653" evidence="5">
    <location>
        <begin position="37"/>
        <end position="587"/>
    </location>
</feature>
<comment type="caution">
    <text evidence="7">The sequence shown here is derived from an EMBL/GenBank/DDBJ whole genome shotgun (WGS) entry which is preliminary data.</text>
</comment>
<proteinExistence type="predicted"/>
<feature type="signal peptide" evidence="5">
    <location>
        <begin position="1"/>
        <end position="36"/>
    </location>
</feature>
<dbReference type="Pfam" id="PF07995">
    <property type="entry name" value="GSDH"/>
    <property type="match status" value="1"/>
</dbReference>
<sequence>MNRKATYKIAPCLYRSIHHIFTLLLLCWTVSSSAQSANNNYSSSKQVISQGQLLFQENCASCHNFKQQGIGPNLSGVTAEVSYQWLTKFVRNPQQLISSGDKRAVSLFNKYKIPMPAQTQLKDTELKAILSFIHTQKPVLTTSNNDSTLGIVLDNPIPEKIAQSALTLQLEEWATAPRTAQQGPAARVNKMVVLKGKKEKVFLEDIRGILYELSGNKFRKVMDMTKLLPNFIHVPGHATGFGSYAFHPDFYRNGLFYTSHAEKKDAAMADFGYPADIRVTLQWVVSEWKIDLSKADTVFTGTSRELLRINMPGSVHGMQEITFNPLSGPGSPDYGLLYIGIGDGGSAEDGLSQLCNSSSTLWGSVLRIDPRGRNSTNGKYGIPSINPYASDNNPKSLGEIFARGFRNPNRISWTPDGKMLITDIGLNNVEELNIGIAGADYGWPYREGTFLMNYQGKMNKVYALPADDKGITYPVLQYDHDEGNAISGGFVYTGKIASLKNKYIFGDIVQGRIFYVATESLIQGRQATIQEFGLSFNGTSSTFREITKQSKADLRFGAGTGGDLFIYTKTDGKMWKLKDCLLKVNSQ</sequence>
<keyword evidence="3 4" id="KW-0408">Iron</keyword>